<dbReference type="PANTHER" id="PTHR43830:SF3">
    <property type="entry name" value="PROTEIN PSP1"/>
    <property type="match status" value="1"/>
</dbReference>
<proteinExistence type="predicted"/>
<dbReference type="Proteomes" id="UP000294743">
    <property type="component" value="Unassembled WGS sequence"/>
</dbReference>
<gene>
    <name evidence="3" type="ORF">EDD63_11134</name>
</gene>
<comment type="caution">
    <text evidence="3">The sequence shown here is derived from an EMBL/GenBank/DDBJ whole genome shotgun (WGS) entry which is preliminary data.</text>
</comment>
<evidence type="ECO:0000259" key="2">
    <source>
        <dbReference type="PROSITE" id="PS51411"/>
    </source>
</evidence>
<reference evidence="3 4" key="1">
    <citation type="submission" date="2019-03" db="EMBL/GenBank/DDBJ databases">
        <title>Genomic Encyclopedia of Type Strains, Phase IV (KMG-IV): sequencing the most valuable type-strain genomes for metagenomic binning, comparative biology and taxonomic classification.</title>
        <authorList>
            <person name="Goeker M."/>
        </authorList>
    </citation>
    <scope>NUCLEOTIDE SEQUENCE [LARGE SCALE GENOMIC DNA]</scope>
    <source>
        <strain evidence="3 4">DSM 28867</strain>
    </source>
</reference>
<feature type="coiled-coil region" evidence="1">
    <location>
        <begin position="71"/>
        <end position="112"/>
    </location>
</feature>
<dbReference type="Pfam" id="PF04468">
    <property type="entry name" value="PSP1"/>
    <property type="match status" value="1"/>
</dbReference>
<dbReference type="AlphaFoldDB" id="A0A4R7ZUH8"/>
<evidence type="ECO:0000256" key="1">
    <source>
        <dbReference type="SAM" id="Coils"/>
    </source>
</evidence>
<dbReference type="OrthoDB" id="9779344at2"/>
<dbReference type="InterPro" id="IPR047767">
    <property type="entry name" value="PSP1-like"/>
</dbReference>
<feature type="domain" description="PSP1 C-terminal" evidence="2">
    <location>
        <begin position="67"/>
        <end position="152"/>
    </location>
</feature>
<dbReference type="PANTHER" id="PTHR43830">
    <property type="entry name" value="PROTEIN PSP1"/>
    <property type="match status" value="1"/>
</dbReference>
<dbReference type="PROSITE" id="PS51411">
    <property type="entry name" value="PSP1_C"/>
    <property type="match status" value="1"/>
</dbReference>
<organism evidence="3 4">
    <name type="scientific">Breznakia blatticola</name>
    <dbReference type="NCBI Taxonomy" id="1754012"/>
    <lineage>
        <taxon>Bacteria</taxon>
        <taxon>Bacillati</taxon>
        <taxon>Bacillota</taxon>
        <taxon>Erysipelotrichia</taxon>
        <taxon>Erysipelotrichales</taxon>
        <taxon>Erysipelotrichaceae</taxon>
        <taxon>Breznakia</taxon>
    </lineage>
</organism>
<keyword evidence="1" id="KW-0175">Coiled coil</keyword>
<dbReference type="RefSeq" id="WP_134168994.1">
    <property type="nucleotide sequence ID" value="NZ_SODD01000011.1"/>
</dbReference>
<name>A0A4R7ZUH8_9FIRM</name>
<evidence type="ECO:0000313" key="4">
    <source>
        <dbReference type="Proteomes" id="UP000294743"/>
    </source>
</evidence>
<dbReference type="EMBL" id="SODD01000011">
    <property type="protein sequence ID" value="TDW20621.1"/>
    <property type="molecule type" value="Genomic_DNA"/>
</dbReference>
<sequence length="275" mass="31619">MSKKDAFTHVVPVSFEEHGRAYTFGATQNDFQSGDLVVVETVRGIEMAHVSGDVVSIEEHKGKMELKPILRKASKKDKERFEVNKEKAKEALKTCDAEIKNLNLDMNLIEAEYTLDQSKITFVYVAEERVDFRELLKRLASIFHCRIELRQVGPRNKAKMIGGLGQCGQETCCSRYMSDFEMVSINMAKNQLLALNIQKLSGQCGKLKCCLRYEDNLYTEMRKDLPKINSRIEFNGKQYRITSYNLLLKQAKIENKEDIQFVDINVLLPDVKLYD</sequence>
<keyword evidence="4" id="KW-1185">Reference proteome</keyword>
<dbReference type="InterPro" id="IPR007557">
    <property type="entry name" value="PSP1_C"/>
</dbReference>
<protein>
    <submittedName>
        <fullName evidence="3">Cell fate regulator YaaT (PSP1 superfamily)</fullName>
    </submittedName>
</protein>
<dbReference type="GO" id="GO:0005737">
    <property type="term" value="C:cytoplasm"/>
    <property type="evidence" value="ECO:0007669"/>
    <property type="project" value="TreeGrafter"/>
</dbReference>
<dbReference type="NCBIfam" id="NF041131">
    <property type="entry name" value="RicT_YaaT_fam"/>
    <property type="match status" value="1"/>
</dbReference>
<accession>A0A4R7ZUH8</accession>
<evidence type="ECO:0000313" key="3">
    <source>
        <dbReference type="EMBL" id="TDW20621.1"/>
    </source>
</evidence>